<evidence type="ECO:0000256" key="1">
    <source>
        <dbReference type="SAM" id="SignalP"/>
    </source>
</evidence>
<evidence type="ECO:0008006" key="4">
    <source>
        <dbReference type="Google" id="ProtNLM"/>
    </source>
</evidence>
<dbReference type="RefSeq" id="WP_076529948.1">
    <property type="nucleotide sequence ID" value="NZ_BMEH01000002.1"/>
</dbReference>
<dbReference type="EMBL" id="FTOT01000002">
    <property type="protein sequence ID" value="SIS86801.1"/>
    <property type="molecule type" value="Genomic_DNA"/>
</dbReference>
<keyword evidence="3" id="KW-1185">Reference proteome</keyword>
<name>A0A1N7MLI7_9RHOB</name>
<dbReference type="STRING" id="1086013.SAMN05421774_102775"/>
<proteinExistence type="predicted"/>
<evidence type="ECO:0000313" key="2">
    <source>
        <dbReference type="EMBL" id="SIS86801.1"/>
    </source>
</evidence>
<sequence length="108" mass="11345">MRPAALLLVVLALAACREDAGPAPLPPNPLDVATQDCTRTGGRMVRAGLSSAMTCIHETTDSGKQCRASVECQGDCLARSGTCAPVRPLFGCNDILMNDGRRATLCRD</sequence>
<dbReference type="PROSITE" id="PS51257">
    <property type="entry name" value="PROKAR_LIPOPROTEIN"/>
    <property type="match status" value="1"/>
</dbReference>
<dbReference type="OrthoDB" id="8592692at2"/>
<keyword evidence="1" id="KW-0732">Signal</keyword>
<gene>
    <name evidence="2" type="ORF">SAMN05421774_102775</name>
</gene>
<organism evidence="2 3">
    <name type="scientific">Gemmobacter megaterium</name>
    <dbReference type="NCBI Taxonomy" id="1086013"/>
    <lineage>
        <taxon>Bacteria</taxon>
        <taxon>Pseudomonadati</taxon>
        <taxon>Pseudomonadota</taxon>
        <taxon>Alphaproteobacteria</taxon>
        <taxon>Rhodobacterales</taxon>
        <taxon>Paracoccaceae</taxon>
        <taxon>Gemmobacter</taxon>
    </lineage>
</organism>
<reference evidence="2 3" key="1">
    <citation type="submission" date="2017-01" db="EMBL/GenBank/DDBJ databases">
        <authorList>
            <person name="Mah S.A."/>
            <person name="Swanson W.J."/>
            <person name="Moy G.W."/>
            <person name="Vacquier V.D."/>
        </authorList>
    </citation>
    <scope>NUCLEOTIDE SEQUENCE [LARGE SCALE GENOMIC DNA]</scope>
    <source>
        <strain evidence="2 3">DSM 26375</strain>
    </source>
</reference>
<accession>A0A1N7MLI7</accession>
<feature type="signal peptide" evidence="1">
    <location>
        <begin position="1"/>
        <end position="20"/>
    </location>
</feature>
<protein>
    <recommendedName>
        <fullName evidence="4">Lipoprotein</fullName>
    </recommendedName>
</protein>
<dbReference type="AlphaFoldDB" id="A0A1N7MLI7"/>
<dbReference type="Proteomes" id="UP000186141">
    <property type="component" value="Unassembled WGS sequence"/>
</dbReference>
<evidence type="ECO:0000313" key="3">
    <source>
        <dbReference type="Proteomes" id="UP000186141"/>
    </source>
</evidence>
<feature type="chain" id="PRO_5013315175" description="Lipoprotein" evidence="1">
    <location>
        <begin position="21"/>
        <end position="108"/>
    </location>
</feature>